<accession>A0A9D1UL64</accession>
<reference evidence="3" key="1">
    <citation type="journal article" date="2021" name="PeerJ">
        <title>Extensive microbial diversity within the chicken gut microbiome revealed by metagenomics and culture.</title>
        <authorList>
            <person name="Gilroy R."/>
            <person name="Ravi A."/>
            <person name="Getino M."/>
            <person name="Pursley I."/>
            <person name="Horton D.L."/>
            <person name="Alikhan N.F."/>
            <person name="Baker D."/>
            <person name="Gharbi K."/>
            <person name="Hall N."/>
            <person name="Watson M."/>
            <person name="Adriaenssens E.M."/>
            <person name="Foster-Nyarko E."/>
            <person name="Jarju S."/>
            <person name="Secka A."/>
            <person name="Antonio M."/>
            <person name="Oren A."/>
            <person name="Chaudhuri R.R."/>
            <person name="La Ragione R."/>
            <person name="Hildebrand F."/>
            <person name="Pallen M.J."/>
        </authorList>
    </citation>
    <scope>NUCLEOTIDE SEQUENCE</scope>
    <source>
        <strain evidence="3">CHK32-1732</strain>
    </source>
</reference>
<dbReference type="InterPro" id="IPR000253">
    <property type="entry name" value="FHA_dom"/>
</dbReference>
<dbReference type="SUPFAM" id="SSF49879">
    <property type="entry name" value="SMAD/FHA domain"/>
    <property type="match status" value="1"/>
</dbReference>
<evidence type="ECO:0000259" key="2">
    <source>
        <dbReference type="PROSITE" id="PS50006"/>
    </source>
</evidence>
<dbReference type="Pfam" id="PF00498">
    <property type="entry name" value="FHA"/>
    <property type="match status" value="1"/>
</dbReference>
<protein>
    <submittedName>
        <fullName evidence="3">FHA domain-containing protein</fullName>
    </submittedName>
</protein>
<evidence type="ECO:0000256" key="1">
    <source>
        <dbReference type="ARBA" id="ARBA00022553"/>
    </source>
</evidence>
<dbReference type="PROSITE" id="PS50006">
    <property type="entry name" value="FHA_DOMAIN"/>
    <property type="match status" value="1"/>
</dbReference>
<organism evidence="3 4">
    <name type="scientific">Candidatus Corynebacterium avicola</name>
    <dbReference type="NCBI Taxonomy" id="2838527"/>
    <lineage>
        <taxon>Bacteria</taxon>
        <taxon>Bacillati</taxon>
        <taxon>Actinomycetota</taxon>
        <taxon>Actinomycetes</taxon>
        <taxon>Mycobacteriales</taxon>
        <taxon>Corynebacteriaceae</taxon>
        <taxon>Corynebacterium</taxon>
    </lineage>
</organism>
<comment type="caution">
    <text evidence="3">The sequence shown here is derived from an EMBL/GenBank/DDBJ whole genome shotgun (WGS) entry which is preliminary data.</text>
</comment>
<gene>
    <name evidence="3" type="ORF">H9870_02120</name>
</gene>
<sequence length="167" mass="17491">MQTTLVLLAKIALLVVLWLFILLVVRALRRDLATANAANAGGFAAPAGAAGASAQGSRGSSGGRGFRRAAAPNSLEVTSGPLTGTTLNLQGYKEVTMGRSSSSTLVVEDDFASGSHARLLNRGGTWYLEDLDSRNGTFLDGNRIDQPEQLSAGQELRIGQTTVRMDA</sequence>
<dbReference type="Gene3D" id="2.60.200.20">
    <property type="match status" value="1"/>
</dbReference>
<dbReference type="EMBL" id="DXGC01000017">
    <property type="protein sequence ID" value="HIW90450.1"/>
    <property type="molecule type" value="Genomic_DNA"/>
</dbReference>
<dbReference type="InterPro" id="IPR050923">
    <property type="entry name" value="Cell_Proc_Reg/RNA_Proc"/>
</dbReference>
<evidence type="ECO:0000313" key="4">
    <source>
        <dbReference type="Proteomes" id="UP000824190"/>
    </source>
</evidence>
<reference evidence="3" key="2">
    <citation type="submission" date="2021-04" db="EMBL/GenBank/DDBJ databases">
        <authorList>
            <person name="Gilroy R."/>
        </authorList>
    </citation>
    <scope>NUCLEOTIDE SEQUENCE</scope>
    <source>
        <strain evidence="3">CHK32-1732</strain>
    </source>
</reference>
<feature type="domain" description="FHA" evidence="2">
    <location>
        <begin position="95"/>
        <end position="144"/>
    </location>
</feature>
<keyword evidence="1" id="KW-0597">Phosphoprotein</keyword>
<dbReference type="InterPro" id="IPR008984">
    <property type="entry name" value="SMAD_FHA_dom_sf"/>
</dbReference>
<dbReference type="PANTHER" id="PTHR23308">
    <property type="entry name" value="NUCLEAR INHIBITOR OF PROTEIN PHOSPHATASE-1"/>
    <property type="match status" value="1"/>
</dbReference>
<evidence type="ECO:0000313" key="3">
    <source>
        <dbReference type="EMBL" id="HIW90450.1"/>
    </source>
</evidence>
<dbReference type="AlphaFoldDB" id="A0A9D1UL64"/>
<name>A0A9D1UL64_9CORY</name>
<dbReference type="Proteomes" id="UP000824190">
    <property type="component" value="Unassembled WGS sequence"/>
</dbReference>
<proteinExistence type="predicted"/>
<dbReference type="SMART" id="SM00240">
    <property type="entry name" value="FHA"/>
    <property type="match status" value="1"/>
</dbReference>